<keyword evidence="4" id="KW-1185">Reference proteome</keyword>
<evidence type="ECO:0000313" key="3">
    <source>
        <dbReference type="EMBL" id="ORZ34170.1"/>
    </source>
</evidence>
<evidence type="ECO:0000313" key="2">
    <source>
        <dbReference type="EMBL" id="ORZ34165.1"/>
    </source>
</evidence>
<proteinExistence type="predicted"/>
<sequence>MPVARYAKSICDRAGRREENYLAAIVGGLVRLAQGKSVSLGGLVSPDKQASRASSPQGGLADAAAGRVLEAREDKEVLMSMKELEGLVESRCVQGIEEEETHSLFAGLKNLEELSTASGSPKTTSKAKGKAKASGKMITVKEDLSVPVKEQEEEGPLGVTKSLDVSSGIRAGQAVEGENDPVAVVEGEAGHEVGSNKNVESEQTVEHKILEGVQLASTSSEH</sequence>
<gene>
    <name evidence="2" type="ORF">BCR44DRAFT_1436709</name>
    <name evidence="3" type="ORF">BCR44DRAFT_1436718</name>
</gene>
<evidence type="ECO:0000256" key="1">
    <source>
        <dbReference type="SAM" id="MobiDB-lite"/>
    </source>
</evidence>
<protein>
    <submittedName>
        <fullName evidence="3">Uncharacterized protein</fullName>
    </submittedName>
</protein>
<reference evidence="3 4" key="1">
    <citation type="submission" date="2016-07" db="EMBL/GenBank/DDBJ databases">
        <title>Pervasive Adenine N6-methylation of Active Genes in Fungi.</title>
        <authorList>
            <consortium name="DOE Joint Genome Institute"/>
            <person name="Mondo S.J."/>
            <person name="Dannebaum R.O."/>
            <person name="Kuo R.C."/>
            <person name="Labutti K."/>
            <person name="Haridas S."/>
            <person name="Kuo A."/>
            <person name="Salamov A."/>
            <person name="Ahrendt S.R."/>
            <person name="Lipzen A."/>
            <person name="Sullivan W."/>
            <person name="Andreopoulos W.B."/>
            <person name="Clum A."/>
            <person name="Lindquist E."/>
            <person name="Daum C."/>
            <person name="Ramamoorthy G.K."/>
            <person name="Gryganskyi A."/>
            <person name="Culley D."/>
            <person name="Magnuson J.K."/>
            <person name="James T.Y."/>
            <person name="O'Malley M.A."/>
            <person name="Stajich J.E."/>
            <person name="Spatafora J.W."/>
            <person name="Visel A."/>
            <person name="Grigoriev I.V."/>
        </authorList>
    </citation>
    <scope>NUCLEOTIDE SEQUENCE [LARGE SCALE GENOMIC DNA]</scope>
    <source>
        <strain evidence="3 4">PL171</strain>
    </source>
</reference>
<feature type="region of interest" description="Disordered" evidence="1">
    <location>
        <begin position="116"/>
        <end position="165"/>
    </location>
</feature>
<dbReference type="Proteomes" id="UP000193411">
    <property type="component" value="Unassembled WGS sequence"/>
</dbReference>
<dbReference type="EMBL" id="MCFL01000030">
    <property type="protein sequence ID" value="ORZ34165.1"/>
    <property type="molecule type" value="Genomic_DNA"/>
</dbReference>
<organism evidence="3 4">
    <name type="scientific">Catenaria anguillulae PL171</name>
    <dbReference type="NCBI Taxonomy" id="765915"/>
    <lineage>
        <taxon>Eukaryota</taxon>
        <taxon>Fungi</taxon>
        <taxon>Fungi incertae sedis</taxon>
        <taxon>Blastocladiomycota</taxon>
        <taxon>Blastocladiomycetes</taxon>
        <taxon>Blastocladiales</taxon>
        <taxon>Catenariaceae</taxon>
        <taxon>Catenaria</taxon>
    </lineage>
</organism>
<dbReference type="EMBL" id="MCFL01000030">
    <property type="protein sequence ID" value="ORZ34170.1"/>
    <property type="molecule type" value="Genomic_DNA"/>
</dbReference>
<feature type="region of interest" description="Disordered" evidence="1">
    <location>
        <begin position="43"/>
        <end position="63"/>
    </location>
</feature>
<name>A0A1Y2HHU1_9FUNG</name>
<evidence type="ECO:0000313" key="4">
    <source>
        <dbReference type="Proteomes" id="UP000193411"/>
    </source>
</evidence>
<accession>A0A1Y2HHU1</accession>
<dbReference type="AlphaFoldDB" id="A0A1Y2HHU1"/>
<comment type="caution">
    <text evidence="3">The sequence shown here is derived from an EMBL/GenBank/DDBJ whole genome shotgun (WGS) entry which is preliminary data.</text>
</comment>